<protein>
    <recommendedName>
        <fullName evidence="3">Anti-proliferative protein domain-containing protein</fullName>
    </recommendedName>
</protein>
<dbReference type="EMBL" id="CAJNON010000381">
    <property type="protein sequence ID" value="CAF1231697.1"/>
    <property type="molecule type" value="Genomic_DNA"/>
</dbReference>
<proteinExistence type="inferred from homology"/>
<dbReference type="PRINTS" id="PR00310">
    <property type="entry name" value="ANTIPRLFBTG1"/>
</dbReference>
<dbReference type="SMART" id="SM00099">
    <property type="entry name" value="btg1"/>
    <property type="match status" value="1"/>
</dbReference>
<evidence type="ECO:0000256" key="1">
    <source>
        <dbReference type="ARBA" id="ARBA00007989"/>
    </source>
</evidence>
<evidence type="ECO:0000256" key="2">
    <source>
        <dbReference type="SAM" id="MobiDB-lite"/>
    </source>
</evidence>
<dbReference type="InterPro" id="IPR002087">
    <property type="entry name" value="Anti_prolifrtn"/>
</dbReference>
<dbReference type="InterPro" id="IPR033332">
    <property type="entry name" value="BTG"/>
</dbReference>
<sequence>MTNPKKELTVACNYLLRLMKPHVKLSNDQINLFKRSFHDILSKRFIDHWFPTSPHRGSAYRCLQTKHWKDPILRSIAERSCLPLHRYLPTIFTMWIDPGEVAVCFGDDGTWCPLYKHGVDGQIHQEYSDGEETTSSLSSDDDLNSLTQNVKTLNVNDSHIPSKPTIDSNNSRSSSSLASSSRTSSPFFNTLSTNANVQIPSMNDYNSSGSDFYSYQSVLNDWNDQQNIFWPQQLTTSDSLLLYNQRENF</sequence>
<feature type="region of interest" description="Disordered" evidence="2">
    <location>
        <begin position="154"/>
        <end position="185"/>
    </location>
</feature>
<dbReference type="Proteomes" id="UP000663881">
    <property type="component" value="Unassembled WGS sequence"/>
</dbReference>
<evidence type="ECO:0000313" key="4">
    <source>
        <dbReference type="EMBL" id="CAF1231697.1"/>
    </source>
</evidence>
<dbReference type="SUPFAM" id="SSF160696">
    <property type="entry name" value="BTG domain-like"/>
    <property type="match status" value="1"/>
</dbReference>
<dbReference type="AlphaFoldDB" id="A0A814YNW2"/>
<evidence type="ECO:0000313" key="6">
    <source>
        <dbReference type="Proteomes" id="UP000663891"/>
    </source>
</evidence>
<dbReference type="PANTHER" id="PTHR22978:SF22">
    <property type="entry name" value="BTG FAMILY PROTEIN"/>
    <property type="match status" value="1"/>
</dbReference>
<name>A0A814YNW2_9BILA</name>
<accession>A0A814YNW2</accession>
<evidence type="ECO:0000313" key="5">
    <source>
        <dbReference type="EMBL" id="CAF3710655.1"/>
    </source>
</evidence>
<evidence type="ECO:0000259" key="3">
    <source>
        <dbReference type="SMART" id="SM00099"/>
    </source>
</evidence>
<feature type="compositionally biased region" description="Low complexity" evidence="2">
    <location>
        <begin position="168"/>
        <end position="185"/>
    </location>
</feature>
<dbReference type="Pfam" id="PF07742">
    <property type="entry name" value="BTG"/>
    <property type="match status" value="1"/>
</dbReference>
<reference evidence="4" key="1">
    <citation type="submission" date="2021-02" db="EMBL/GenBank/DDBJ databases">
        <authorList>
            <person name="Nowell W R."/>
        </authorList>
    </citation>
    <scope>NUCLEOTIDE SEQUENCE</scope>
</reference>
<dbReference type="Gene3D" id="3.90.640.90">
    <property type="entry name" value="Anti-proliferative protein, N-terminal domain"/>
    <property type="match status" value="1"/>
</dbReference>
<dbReference type="EMBL" id="CAJOAY010000656">
    <property type="protein sequence ID" value="CAF3710655.1"/>
    <property type="molecule type" value="Genomic_DNA"/>
</dbReference>
<dbReference type="Proteomes" id="UP000663891">
    <property type="component" value="Unassembled WGS sequence"/>
</dbReference>
<comment type="caution">
    <text evidence="4">The sequence shown here is derived from an EMBL/GenBank/DDBJ whole genome shotgun (WGS) entry which is preliminary data.</text>
</comment>
<comment type="similarity">
    <text evidence="1">Belongs to the BTG family.</text>
</comment>
<feature type="domain" description="Anti-proliferative protein" evidence="3">
    <location>
        <begin position="5"/>
        <end position="108"/>
    </location>
</feature>
<organism evidence="4 6">
    <name type="scientific">Adineta steineri</name>
    <dbReference type="NCBI Taxonomy" id="433720"/>
    <lineage>
        <taxon>Eukaryota</taxon>
        <taxon>Metazoa</taxon>
        <taxon>Spiralia</taxon>
        <taxon>Gnathifera</taxon>
        <taxon>Rotifera</taxon>
        <taxon>Eurotatoria</taxon>
        <taxon>Bdelloidea</taxon>
        <taxon>Adinetida</taxon>
        <taxon>Adinetidae</taxon>
        <taxon>Adineta</taxon>
    </lineage>
</organism>
<dbReference type="GO" id="GO:0005737">
    <property type="term" value="C:cytoplasm"/>
    <property type="evidence" value="ECO:0007669"/>
    <property type="project" value="TreeGrafter"/>
</dbReference>
<gene>
    <name evidence="5" type="ORF">OKA104_LOCUS13157</name>
    <name evidence="4" type="ORF">VCS650_LOCUS27287</name>
</gene>
<dbReference type="InterPro" id="IPR036054">
    <property type="entry name" value="BTG-like_sf"/>
</dbReference>
<dbReference type="GO" id="GO:0005634">
    <property type="term" value="C:nucleus"/>
    <property type="evidence" value="ECO:0007669"/>
    <property type="project" value="TreeGrafter"/>
</dbReference>
<dbReference type="PANTHER" id="PTHR22978">
    <property type="entry name" value="B-CELL TRANSLOCATION GENE"/>
    <property type="match status" value="1"/>
</dbReference>
<dbReference type="OrthoDB" id="19928at2759"/>